<evidence type="ECO:0008006" key="3">
    <source>
        <dbReference type="Google" id="ProtNLM"/>
    </source>
</evidence>
<gene>
    <name evidence="1" type="ORF">SAMN06295964_2922</name>
</gene>
<dbReference type="OrthoDB" id="3210980at2"/>
<evidence type="ECO:0000313" key="2">
    <source>
        <dbReference type="Proteomes" id="UP000191040"/>
    </source>
</evidence>
<dbReference type="RefSeq" id="WP_078700822.1">
    <property type="nucleotide sequence ID" value="NZ_LT796768.1"/>
</dbReference>
<sequence>MGARTKLEGIPAPFTRAVEEVKRAVARPELELGEMPAPQRIAPFAHAMTADVVVADVELGTGRFILLHDPAGNDAWNGTFRCVTFARADIEQEMATDPLITQVGWSWLTDALEGAGAEHTNPAGSITVVRSEGFGAMTDDETDAQIEVRASWTPHGGLEPHASAWMELLGKLAGLPPLAPGVVPLTRRRASR</sequence>
<protein>
    <recommendedName>
        <fullName evidence="3">DUF3000 domain-containing protein</fullName>
    </recommendedName>
</protein>
<dbReference type="Pfam" id="PF11452">
    <property type="entry name" value="DUF3000"/>
    <property type="match status" value="1"/>
</dbReference>
<organism evidence="1 2">
    <name type="scientific">Aeromicrobium choanae</name>
    <dbReference type="NCBI Taxonomy" id="1736691"/>
    <lineage>
        <taxon>Bacteria</taxon>
        <taxon>Bacillati</taxon>
        <taxon>Actinomycetota</taxon>
        <taxon>Actinomycetes</taxon>
        <taxon>Propionibacteriales</taxon>
        <taxon>Nocardioidaceae</taxon>
        <taxon>Aeromicrobium</taxon>
    </lineage>
</organism>
<proteinExistence type="predicted"/>
<dbReference type="EMBL" id="LT796768">
    <property type="protein sequence ID" value="SKB09847.1"/>
    <property type="molecule type" value="Genomic_DNA"/>
</dbReference>
<reference evidence="2" key="1">
    <citation type="submission" date="2017-02" db="EMBL/GenBank/DDBJ databases">
        <authorList>
            <person name="Varghese N."/>
            <person name="Submissions S."/>
        </authorList>
    </citation>
    <scope>NUCLEOTIDE SEQUENCE [LARGE SCALE GENOMIC DNA]</scope>
    <source>
        <strain evidence="2">9H-4</strain>
    </source>
</reference>
<accession>A0A1T4Z704</accession>
<evidence type="ECO:0000313" key="1">
    <source>
        <dbReference type="EMBL" id="SKB09847.1"/>
    </source>
</evidence>
<dbReference type="InterPro" id="IPR021555">
    <property type="entry name" value="DUF3000"/>
</dbReference>
<dbReference type="Proteomes" id="UP000191040">
    <property type="component" value="Chromosome I"/>
</dbReference>
<name>A0A1T4Z704_9ACTN</name>
<keyword evidence="2" id="KW-1185">Reference proteome</keyword>
<dbReference type="AlphaFoldDB" id="A0A1T4Z704"/>
<dbReference type="STRING" id="1736691.SAMN06295964_2922"/>